<dbReference type="RefSeq" id="WP_053195112.1">
    <property type="nucleotide sequence ID" value="NZ_CP011409.1"/>
</dbReference>
<dbReference type="InterPro" id="IPR001638">
    <property type="entry name" value="Solute-binding_3/MltF_N"/>
</dbReference>
<keyword evidence="1 2" id="KW-0732">Signal</keyword>
<sequence>MKTLSNFTKKAAAVMLGLACFAQIVHADTLADIKARKKVLIAVDLGAPPFGMTNAKLEPQGSDVETARALAKDLGVELEIVQVTGPNRVPFLMTGKADMVIATFSITPERAKVISFTHPYGASQFVVAAPKGTAIKSLADLNGKRIAVVRGNMQDSLLTPLAPKGATIVRFDDDATVTAAVVSGQVDGLCTPNALAAAIARQNPSKGLETKFAIKDIPYAIGIRQNEPELQKWLNAWVDANTKNGRLGQIYQQWVGAPMPDLAQFAAK</sequence>
<evidence type="ECO:0000256" key="1">
    <source>
        <dbReference type="ARBA" id="ARBA00022729"/>
    </source>
</evidence>
<keyword evidence="5" id="KW-1185">Reference proteome</keyword>
<dbReference type="EMBL" id="CP011409">
    <property type="protein sequence ID" value="AKZ61608.1"/>
    <property type="molecule type" value="Genomic_DNA"/>
</dbReference>
<dbReference type="PANTHER" id="PTHR35936:SF17">
    <property type="entry name" value="ARGININE-BINDING EXTRACELLULAR PROTEIN ARTP"/>
    <property type="match status" value="1"/>
</dbReference>
<evidence type="ECO:0000313" key="4">
    <source>
        <dbReference type="EMBL" id="AKZ61608.1"/>
    </source>
</evidence>
<evidence type="ECO:0000256" key="2">
    <source>
        <dbReference type="SAM" id="SignalP"/>
    </source>
</evidence>
<gene>
    <name evidence="4" type="ORF">F506_02030</name>
</gene>
<evidence type="ECO:0000313" key="5">
    <source>
        <dbReference type="Proteomes" id="UP000063429"/>
    </source>
</evidence>
<dbReference type="Pfam" id="PF00497">
    <property type="entry name" value="SBP_bac_3"/>
    <property type="match status" value="1"/>
</dbReference>
<dbReference type="Proteomes" id="UP000063429">
    <property type="component" value="Chromosome"/>
</dbReference>
<evidence type="ECO:0000259" key="3">
    <source>
        <dbReference type="SMART" id="SM00062"/>
    </source>
</evidence>
<dbReference type="Gene3D" id="3.40.190.10">
    <property type="entry name" value="Periplasmic binding protein-like II"/>
    <property type="match status" value="2"/>
</dbReference>
<dbReference type="SMART" id="SM00062">
    <property type="entry name" value="PBPb"/>
    <property type="match status" value="1"/>
</dbReference>
<reference evidence="5" key="1">
    <citation type="journal article" date="2015" name="Genome Announc.">
        <title>Complete Genome Sequence of Herbaspirillum hiltneri N3 (DSM 17495), Isolated from Surface-Sterilized Wheat Roots.</title>
        <authorList>
            <person name="Guizelini D."/>
            <person name="Saizaki P.M."/>
            <person name="Coimbra N.A."/>
            <person name="Weiss V.A."/>
            <person name="Faoro H."/>
            <person name="Sfeir M.Z."/>
            <person name="Baura V.A."/>
            <person name="Monteiro R.A."/>
            <person name="Chubatsu L.S."/>
            <person name="Souza E.M."/>
            <person name="Cruz L.M."/>
            <person name="Pedrosa F.O."/>
            <person name="Raittz R.T."/>
            <person name="Marchaukoski J.N."/>
            <person name="Steffens M.B."/>
        </authorList>
    </citation>
    <scope>NUCLEOTIDE SEQUENCE [LARGE SCALE GENOMIC DNA]</scope>
    <source>
        <strain evidence="5">N3</strain>
    </source>
</reference>
<organism evidence="4 5">
    <name type="scientific">Herbaspirillum hiltneri N3</name>
    <dbReference type="NCBI Taxonomy" id="1262470"/>
    <lineage>
        <taxon>Bacteria</taxon>
        <taxon>Pseudomonadati</taxon>
        <taxon>Pseudomonadota</taxon>
        <taxon>Betaproteobacteria</taxon>
        <taxon>Burkholderiales</taxon>
        <taxon>Oxalobacteraceae</taxon>
        <taxon>Herbaspirillum</taxon>
    </lineage>
</organism>
<protein>
    <submittedName>
        <fullName evidence="4">Amino acid ABC transporter</fullName>
    </submittedName>
</protein>
<accession>A0ABM5UWQ1</accession>
<feature type="signal peptide" evidence="2">
    <location>
        <begin position="1"/>
        <end position="27"/>
    </location>
</feature>
<feature type="domain" description="Solute-binding protein family 3/N-terminal" evidence="3">
    <location>
        <begin position="38"/>
        <end position="258"/>
    </location>
</feature>
<name>A0ABM5UWQ1_9BURK</name>
<dbReference type="CDD" id="cd01072">
    <property type="entry name" value="PBP2_SMa0082_like"/>
    <property type="match status" value="1"/>
</dbReference>
<feature type="chain" id="PRO_5045350351" evidence="2">
    <location>
        <begin position="28"/>
        <end position="268"/>
    </location>
</feature>
<dbReference type="PANTHER" id="PTHR35936">
    <property type="entry name" value="MEMBRANE-BOUND LYTIC MUREIN TRANSGLYCOSYLASE F"/>
    <property type="match status" value="1"/>
</dbReference>
<dbReference type="SUPFAM" id="SSF53850">
    <property type="entry name" value="Periplasmic binding protein-like II"/>
    <property type="match status" value="1"/>
</dbReference>
<proteinExistence type="predicted"/>